<gene>
    <name evidence="2" type="ORF">HLY00_1379</name>
</gene>
<comment type="caution">
    <text evidence="2">The sequence shown here is derived from an EMBL/GenBank/DDBJ whole genome shotgun (WGS) entry which is preliminary data.</text>
</comment>
<feature type="transmembrane region" description="Helical" evidence="1">
    <location>
        <begin position="128"/>
        <end position="147"/>
    </location>
</feature>
<evidence type="ECO:0000256" key="1">
    <source>
        <dbReference type="SAM" id="Phobius"/>
    </source>
</evidence>
<keyword evidence="1" id="KW-0812">Transmembrane</keyword>
<name>A0A850PHZ2_9MYCO</name>
<evidence type="ECO:0008006" key="4">
    <source>
        <dbReference type="Google" id="ProtNLM"/>
    </source>
</evidence>
<keyword evidence="1" id="KW-0472">Membrane</keyword>
<sequence length="148" mass="15875">MGTPILVLIAVTTLVACIALGGALYEAVVVDPTWPKRPGIVQSHNGGISRVRFWRPVYVLLEILLVATLVSTWGDAVVRGPLWVALAGHTVMWIWSVIDLGPKASAFEKVDPGEVDEAAAIRWTRRSLLRLPLNLVTCAAMLAALAAA</sequence>
<reference evidence="2 3" key="1">
    <citation type="submission" date="2020-05" db="EMBL/GenBank/DDBJ databases">
        <title>Draft genome sequence of Mycobacterium hippocampi DL, isolated from European seabass, Dicentrarchus labrax, reared in fish farms.</title>
        <authorList>
            <person name="Stathopoulou P."/>
            <person name="Asimakis E."/>
            <person name="Tzokas K."/>
            <person name="Batargias C."/>
            <person name="Tsiamis G."/>
        </authorList>
    </citation>
    <scope>NUCLEOTIDE SEQUENCE [LARGE SCALE GENOMIC DNA]</scope>
    <source>
        <strain evidence="2 3">DL</strain>
    </source>
</reference>
<dbReference type="EMBL" id="JABFYL010000019">
    <property type="protein sequence ID" value="NVN49989.1"/>
    <property type="molecule type" value="Genomic_DNA"/>
</dbReference>
<feature type="transmembrane region" description="Helical" evidence="1">
    <location>
        <begin position="6"/>
        <end position="28"/>
    </location>
</feature>
<protein>
    <recommendedName>
        <fullName evidence="4">DUF1772 domain-containing protein</fullName>
    </recommendedName>
</protein>
<keyword evidence="3" id="KW-1185">Reference proteome</keyword>
<evidence type="ECO:0000313" key="3">
    <source>
        <dbReference type="Proteomes" id="UP000570517"/>
    </source>
</evidence>
<organism evidence="2 3">
    <name type="scientific">Mycolicibacterium hippocampi</name>
    <dbReference type="NCBI Taxonomy" id="659824"/>
    <lineage>
        <taxon>Bacteria</taxon>
        <taxon>Bacillati</taxon>
        <taxon>Actinomycetota</taxon>
        <taxon>Actinomycetes</taxon>
        <taxon>Mycobacteriales</taxon>
        <taxon>Mycobacteriaceae</taxon>
        <taxon>Mycolicibacterium</taxon>
    </lineage>
</organism>
<accession>A0A850PHZ2</accession>
<dbReference type="Proteomes" id="UP000570517">
    <property type="component" value="Unassembled WGS sequence"/>
</dbReference>
<proteinExistence type="predicted"/>
<dbReference type="RefSeq" id="WP_178358352.1">
    <property type="nucleotide sequence ID" value="NZ_JABFYL010000019.1"/>
</dbReference>
<keyword evidence="1" id="KW-1133">Transmembrane helix</keyword>
<dbReference type="AlphaFoldDB" id="A0A850PHZ2"/>
<feature type="transmembrane region" description="Helical" evidence="1">
    <location>
        <begin position="57"/>
        <end position="74"/>
    </location>
</feature>
<evidence type="ECO:0000313" key="2">
    <source>
        <dbReference type="EMBL" id="NVN49989.1"/>
    </source>
</evidence>